<comment type="caution">
    <text evidence="11">Lacks conserved residue(s) required for the propagation of feature annotation.</text>
</comment>
<keyword evidence="7 11" id="KW-0256">Endoplasmic reticulum</keyword>
<protein>
    <recommendedName>
        <fullName evidence="5 11">UDP-N-acetylglucosamine transferase subunit ALG14</fullName>
    </recommendedName>
    <alternativeName>
        <fullName evidence="10 11">Asparagine-linked glycosylation protein 14</fullName>
    </alternativeName>
</protein>
<organism evidence="12 13">
    <name type="scientific">Magnusiomyces paraingens</name>
    <dbReference type="NCBI Taxonomy" id="2606893"/>
    <lineage>
        <taxon>Eukaryota</taxon>
        <taxon>Fungi</taxon>
        <taxon>Dikarya</taxon>
        <taxon>Ascomycota</taxon>
        <taxon>Saccharomycotina</taxon>
        <taxon>Dipodascomycetes</taxon>
        <taxon>Dipodascales</taxon>
        <taxon>Dipodascaceae</taxon>
        <taxon>Magnusiomyces</taxon>
    </lineage>
</organism>
<comment type="subunit">
    <text evidence="4 11">Heterodimer with ALG13 to form a functional enzyme.</text>
</comment>
<gene>
    <name evidence="11" type="primary">ALG14</name>
    <name evidence="12" type="ORF">SAPINGB_P003558</name>
</gene>
<evidence type="ECO:0000256" key="8">
    <source>
        <dbReference type="ARBA" id="ARBA00022989"/>
    </source>
</evidence>
<evidence type="ECO:0000256" key="4">
    <source>
        <dbReference type="ARBA" id="ARBA00011335"/>
    </source>
</evidence>
<dbReference type="Gene3D" id="3.40.50.2000">
    <property type="entry name" value="Glycogen Phosphorylase B"/>
    <property type="match status" value="1"/>
</dbReference>
<dbReference type="Proteomes" id="UP000398389">
    <property type="component" value="Unassembled WGS sequence"/>
</dbReference>
<dbReference type="GO" id="GO:0031965">
    <property type="term" value="C:nuclear membrane"/>
    <property type="evidence" value="ECO:0007669"/>
    <property type="project" value="UniProtKB-SubCell"/>
</dbReference>
<dbReference type="AlphaFoldDB" id="A0A5E8BVC8"/>
<reference evidence="12 13" key="1">
    <citation type="submission" date="2019-09" db="EMBL/GenBank/DDBJ databases">
        <authorList>
            <person name="Brejova B."/>
        </authorList>
    </citation>
    <scope>NUCLEOTIDE SEQUENCE [LARGE SCALE GENOMIC DNA]</scope>
</reference>
<keyword evidence="6 11" id="KW-0812">Transmembrane</keyword>
<evidence type="ECO:0000256" key="1">
    <source>
        <dbReference type="ARBA" id="ARBA00004389"/>
    </source>
</evidence>
<keyword evidence="13" id="KW-1185">Reference proteome</keyword>
<evidence type="ECO:0000256" key="9">
    <source>
        <dbReference type="ARBA" id="ARBA00023136"/>
    </source>
</evidence>
<dbReference type="GO" id="GO:0004577">
    <property type="term" value="F:N-acetylglucosaminyldiphosphodolichol N-acetylglucosaminyltransferase activity"/>
    <property type="evidence" value="ECO:0007669"/>
    <property type="project" value="TreeGrafter"/>
</dbReference>
<dbReference type="PANTHER" id="PTHR12154">
    <property type="entry name" value="GLYCOSYL TRANSFERASE-RELATED"/>
    <property type="match status" value="1"/>
</dbReference>
<keyword evidence="8 11" id="KW-1133">Transmembrane helix</keyword>
<evidence type="ECO:0000313" key="13">
    <source>
        <dbReference type="Proteomes" id="UP000398389"/>
    </source>
</evidence>
<dbReference type="InterPro" id="IPR013969">
    <property type="entry name" value="Oligosacch_biosynth_Alg14"/>
</dbReference>
<dbReference type="GO" id="GO:0043541">
    <property type="term" value="C:UDP-N-acetylglucosamine transferase complex"/>
    <property type="evidence" value="ECO:0007669"/>
    <property type="project" value="TreeGrafter"/>
</dbReference>
<comment type="subcellular location">
    <subcellularLocation>
        <location evidence="1 11">Endoplasmic reticulum membrane</location>
        <topology evidence="1 11">Single-pass membrane protein</topology>
    </subcellularLocation>
    <subcellularLocation>
        <location evidence="2">Nucleus membrane</location>
        <topology evidence="2">Single-pass membrane protein</topology>
    </subcellularLocation>
</comment>
<evidence type="ECO:0000256" key="3">
    <source>
        <dbReference type="ARBA" id="ARBA00009731"/>
    </source>
</evidence>
<dbReference type="OrthoDB" id="17098at2759"/>
<feature type="transmembrane region" description="Helical" evidence="11">
    <location>
        <begin position="6"/>
        <end position="23"/>
    </location>
</feature>
<dbReference type="EMBL" id="CABVLU010000003">
    <property type="protein sequence ID" value="VVT53407.1"/>
    <property type="molecule type" value="Genomic_DNA"/>
</dbReference>
<proteinExistence type="inferred from homology"/>
<evidence type="ECO:0000313" key="12">
    <source>
        <dbReference type="EMBL" id="VVT53407.1"/>
    </source>
</evidence>
<evidence type="ECO:0000256" key="10">
    <source>
        <dbReference type="ARBA" id="ARBA00032062"/>
    </source>
</evidence>
<dbReference type="GO" id="GO:0006488">
    <property type="term" value="P:dolichol-linked oligosaccharide biosynthetic process"/>
    <property type="evidence" value="ECO:0007669"/>
    <property type="project" value="InterPro"/>
</dbReference>
<feature type="transmembrane region" description="Helical" evidence="11">
    <location>
        <begin position="129"/>
        <end position="148"/>
    </location>
</feature>
<evidence type="ECO:0000256" key="7">
    <source>
        <dbReference type="ARBA" id="ARBA00022824"/>
    </source>
</evidence>
<keyword evidence="9 11" id="KW-0472">Membrane</keyword>
<dbReference type="Pfam" id="PF08660">
    <property type="entry name" value="Alg14"/>
    <property type="match status" value="1"/>
</dbReference>
<name>A0A5E8BVC8_9ASCO</name>
<evidence type="ECO:0000256" key="5">
    <source>
        <dbReference type="ARBA" id="ARBA00017467"/>
    </source>
</evidence>
<dbReference type="PANTHER" id="PTHR12154:SF4">
    <property type="entry name" value="UDP-N-ACETYLGLUCOSAMINE TRANSFERASE SUBUNIT ALG14 HOMOLOG"/>
    <property type="match status" value="1"/>
</dbReference>
<comment type="function">
    <text evidence="11">Involved in protein N-glycosylation. Essential for the second step of the dolichol-linked oligosaccharide pathway. Anchors the catalytic subunit ALG13 to the ER.</text>
</comment>
<sequence length="199" mass="22865">MWSFQKIFFISLFAAAVRIWFMYRDSPRPHHHKRAMILLGSGGHTGEMLRIFHHIRNFPHITWVITIGDSLSLEKLAEHHHTDDVIEIPRARYVGQPYSSAINSSLVCLAACLSVIYNDNPDVLITNGPGSSVMLCYAALLLRFFGLVRTRIIYIESFARVNELSLTGRLLYPAADDFLVQWPQLHERYPNTRYTGHLI</sequence>
<evidence type="ECO:0000256" key="2">
    <source>
        <dbReference type="ARBA" id="ARBA00004590"/>
    </source>
</evidence>
<evidence type="ECO:0000256" key="11">
    <source>
        <dbReference type="RuleBase" id="RU362127"/>
    </source>
</evidence>
<evidence type="ECO:0000256" key="6">
    <source>
        <dbReference type="ARBA" id="ARBA00022692"/>
    </source>
</evidence>
<comment type="similarity">
    <text evidence="3 11">Belongs to the ALG14 family.</text>
</comment>
<accession>A0A5E8BVC8</accession>